<dbReference type="PANTHER" id="PTHR30383:SF5">
    <property type="entry name" value="SGNH HYDROLASE-TYPE ESTERASE DOMAIN-CONTAINING PROTEIN"/>
    <property type="match status" value="1"/>
</dbReference>
<dbReference type="InterPro" id="IPR013830">
    <property type="entry name" value="SGNH_hydro"/>
</dbReference>
<proteinExistence type="predicted"/>
<feature type="chain" id="PRO_5045402727" evidence="1">
    <location>
        <begin position="20"/>
        <end position="458"/>
    </location>
</feature>
<keyword evidence="4" id="KW-1185">Reference proteome</keyword>
<keyword evidence="1" id="KW-0732">Signal</keyword>
<protein>
    <submittedName>
        <fullName evidence="3">SGNH/GDSL hydrolase family protein</fullName>
    </submittedName>
</protein>
<feature type="domain" description="SGNH hydrolase-type esterase" evidence="2">
    <location>
        <begin position="32"/>
        <end position="220"/>
    </location>
</feature>
<feature type="signal peptide" evidence="1">
    <location>
        <begin position="1"/>
        <end position="19"/>
    </location>
</feature>
<reference evidence="4" key="1">
    <citation type="submission" date="2021-03" db="EMBL/GenBank/DDBJ databases">
        <title>Assistant Professor.</title>
        <authorList>
            <person name="Huq M.A."/>
        </authorList>
    </citation>
    <scope>NUCLEOTIDE SEQUENCE [LARGE SCALE GENOMIC DNA]</scope>
    <source>
        <strain evidence="4">MAH-28</strain>
    </source>
</reference>
<name>A0ABS3YJC0_9BACT</name>
<dbReference type="GO" id="GO:0016787">
    <property type="term" value="F:hydrolase activity"/>
    <property type="evidence" value="ECO:0007669"/>
    <property type="project" value="UniProtKB-KW"/>
</dbReference>
<dbReference type="PANTHER" id="PTHR30383">
    <property type="entry name" value="THIOESTERASE 1/PROTEASE 1/LYSOPHOSPHOLIPASE L1"/>
    <property type="match status" value="1"/>
</dbReference>
<evidence type="ECO:0000259" key="2">
    <source>
        <dbReference type="Pfam" id="PF13472"/>
    </source>
</evidence>
<dbReference type="InterPro" id="IPR036514">
    <property type="entry name" value="SGNH_hydro_sf"/>
</dbReference>
<dbReference type="RefSeq" id="WP_209147861.1">
    <property type="nucleotide sequence ID" value="NZ_JAGHKP010000004.1"/>
</dbReference>
<organism evidence="3 4">
    <name type="scientific">Chitinophaga chungangae</name>
    <dbReference type="NCBI Taxonomy" id="2821488"/>
    <lineage>
        <taxon>Bacteria</taxon>
        <taxon>Pseudomonadati</taxon>
        <taxon>Bacteroidota</taxon>
        <taxon>Chitinophagia</taxon>
        <taxon>Chitinophagales</taxon>
        <taxon>Chitinophagaceae</taxon>
        <taxon>Chitinophaga</taxon>
    </lineage>
</organism>
<evidence type="ECO:0000256" key="1">
    <source>
        <dbReference type="SAM" id="SignalP"/>
    </source>
</evidence>
<dbReference type="Pfam" id="PF13472">
    <property type="entry name" value="Lipase_GDSL_2"/>
    <property type="match status" value="1"/>
</dbReference>
<comment type="caution">
    <text evidence="3">The sequence shown here is derived from an EMBL/GenBank/DDBJ whole genome shotgun (WGS) entry which is preliminary data.</text>
</comment>
<keyword evidence="3" id="KW-0378">Hydrolase</keyword>
<dbReference type="SUPFAM" id="SSF52266">
    <property type="entry name" value="SGNH hydrolase"/>
    <property type="match status" value="1"/>
</dbReference>
<evidence type="ECO:0000313" key="3">
    <source>
        <dbReference type="EMBL" id="MBO9154747.1"/>
    </source>
</evidence>
<dbReference type="Gene3D" id="3.40.50.1110">
    <property type="entry name" value="SGNH hydrolase"/>
    <property type="match status" value="1"/>
</dbReference>
<gene>
    <name evidence="3" type="ORF">J7I43_21145</name>
</gene>
<dbReference type="CDD" id="cd01834">
    <property type="entry name" value="SGNH_hydrolase_like_2"/>
    <property type="match status" value="1"/>
</dbReference>
<evidence type="ECO:0000313" key="4">
    <source>
        <dbReference type="Proteomes" id="UP000679126"/>
    </source>
</evidence>
<sequence length="458" mass="51499">MKRLLYSIGLGLGTLCAQAQVKPFQQNDRVIFVGNSITEAGAYVSYVYLYYMTHFPGKRLVIMNGGIGGDKASDIYRRLDYDILAKKPNVLILTFGMNDTGYFEFNNSDSDKTAAERIEASRKNYVMIEDRLKKLPDIQKVLMSSPPYDETAKIGGAVFRGKHKAMLEVVKFQEAAAKQNGWPFADLFRPMTALNAQLQQKDSAFTLIGPDRVHPGNAGHLVMASLFLKNQGLSGVPVADVRIDAAGGKVKQEVNCSISNFSASTGKVSYNYLAASLPFPIDTVARTWGNDQKQADALKWIPFTDEFNREMLEVDGLQPGDYNLLIDGHAVGEWSAGAFSKGINLATVPETPQYKQATSIMQLNIRRAEVEARLRRYFWVQGNFFDKRNLRQQDNAAALDSIRKYAKNDGMLRYHEENYETAMYKELRAAWQQEIDTIIDLIYKLNKPVSHKIEIVKI</sequence>
<dbReference type="EMBL" id="JAGHKP010000004">
    <property type="protein sequence ID" value="MBO9154747.1"/>
    <property type="molecule type" value="Genomic_DNA"/>
</dbReference>
<dbReference type="Proteomes" id="UP000679126">
    <property type="component" value="Unassembled WGS sequence"/>
</dbReference>
<dbReference type="InterPro" id="IPR051532">
    <property type="entry name" value="Ester_Hydrolysis_Enzymes"/>
</dbReference>
<accession>A0ABS3YJC0</accession>